<evidence type="ECO:0000313" key="1">
    <source>
        <dbReference type="EMBL" id="TNV73022.1"/>
    </source>
</evidence>
<gene>
    <name evidence="1" type="ORF">FGO68_gene10723</name>
</gene>
<protein>
    <submittedName>
        <fullName evidence="1">Uncharacterized protein</fullName>
    </submittedName>
</protein>
<dbReference type="EMBL" id="RRYP01020150">
    <property type="protein sequence ID" value="TNV73022.1"/>
    <property type="molecule type" value="Genomic_DNA"/>
</dbReference>
<proteinExistence type="predicted"/>
<reference evidence="1" key="1">
    <citation type="submission" date="2019-06" db="EMBL/GenBank/DDBJ databases">
        <authorList>
            <person name="Zheng W."/>
        </authorList>
    </citation>
    <scope>NUCLEOTIDE SEQUENCE</scope>
    <source>
        <strain evidence="1">QDHG01</strain>
    </source>
</reference>
<dbReference type="AlphaFoldDB" id="A0A8J8SW30"/>
<evidence type="ECO:0000313" key="2">
    <source>
        <dbReference type="Proteomes" id="UP000785679"/>
    </source>
</evidence>
<sequence length="137" mass="16253">MRYGQIYGPQYGRSFLGLLLHKTSLYYHFHLTSAFGQRDQHNCTVQSIKRKCLSQRLLRCLLFSIKQVCHLLRLSCLLQFQFYNQDQYIKMKEEYQAMGIIPEESAVDPELKFADIERIILECTQVIYQHSHNSEKT</sequence>
<dbReference type="Proteomes" id="UP000785679">
    <property type="component" value="Unassembled WGS sequence"/>
</dbReference>
<organism evidence="1 2">
    <name type="scientific">Halteria grandinella</name>
    <dbReference type="NCBI Taxonomy" id="5974"/>
    <lineage>
        <taxon>Eukaryota</taxon>
        <taxon>Sar</taxon>
        <taxon>Alveolata</taxon>
        <taxon>Ciliophora</taxon>
        <taxon>Intramacronucleata</taxon>
        <taxon>Spirotrichea</taxon>
        <taxon>Stichotrichia</taxon>
        <taxon>Sporadotrichida</taxon>
        <taxon>Halteriidae</taxon>
        <taxon>Halteria</taxon>
    </lineage>
</organism>
<name>A0A8J8SW30_HALGN</name>
<accession>A0A8J8SW30</accession>
<comment type="caution">
    <text evidence="1">The sequence shown here is derived from an EMBL/GenBank/DDBJ whole genome shotgun (WGS) entry which is preliminary data.</text>
</comment>
<keyword evidence="2" id="KW-1185">Reference proteome</keyword>